<name>A0A9J6H578_HAELO</name>
<organism evidence="11 12">
    <name type="scientific">Haemaphysalis longicornis</name>
    <name type="common">Bush tick</name>
    <dbReference type="NCBI Taxonomy" id="44386"/>
    <lineage>
        <taxon>Eukaryota</taxon>
        <taxon>Metazoa</taxon>
        <taxon>Ecdysozoa</taxon>
        <taxon>Arthropoda</taxon>
        <taxon>Chelicerata</taxon>
        <taxon>Arachnida</taxon>
        <taxon>Acari</taxon>
        <taxon>Parasitiformes</taxon>
        <taxon>Ixodida</taxon>
        <taxon>Ixodoidea</taxon>
        <taxon>Ixodidae</taxon>
        <taxon>Haemaphysalinae</taxon>
        <taxon>Haemaphysalis</taxon>
    </lineage>
</organism>
<sequence length="59" mass="7031">MRKNLTYSSYCQVLRDNVKARREVDLHWRASNCKHIVNIADVYENVYGGNRCLLVVMEW</sequence>
<evidence type="ECO:0000256" key="3">
    <source>
        <dbReference type="ARBA" id="ARBA00022527"/>
    </source>
</evidence>
<dbReference type="GO" id="GO:0005524">
    <property type="term" value="F:ATP binding"/>
    <property type="evidence" value="ECO:0007669"/>
    <property type="project" value="UniProtKB-KW"/>
</dbReference>
<evidence type="ECO:0000256" key="9">
    <source>
        <dbReference type="ARBA" id="ARBA00047899"/>
    </source>
</evidence>
<evidence type="ECO:0000256" key="7">
    <source>
        <dbReference type="ARBA" id="ARBA00022777"/>
    </source>
</evidence>
<comment type="catalytic activity">
    <reaction evidence="9">
        <text>L-threonyl-[protein] + ATP = O-phospho-L-threonyl-[protein] + ADP + H(+)</text>
        <dbReference type="Rhea" id="RHEA:46608"/>
        <dbReference type="Rhea" id="RHEA-COMP:11060"/>
        <dbReference type="Rhea" id="RHEA-COMP:11605"/>
        <dbReference type="ChEBI" id="CHEBI:15378"/>
        <dbReference type="ChEBI" id="CHEBI:30013"/>
        <dbReference type="ChEBI" id="CHEBI:30616"/>
        <dbReference type="ChEBI" id="CHEBI:61977"/>
        <dbReference type="ChEBI" id="CHEBI:456216"/>
        <dbReference type="EC" id="2.7.11.1"/>
    </reaction>
</comment>
<comment type="catalytic activity">
    <reaction evidence="10">
        <text>L-seryl-[protein] + ATP = O-phospho-L-seryl-[protein] + ADP + H(+)</text>
        <dbReference type="Rhea" id="RHEA:17989"/>
        <dbReference type="Rhea" id="RHEA-COMP:9863"/>
        <dbReference type="Rhea" id="RHEA-COMP:11604"/>
        <dbReference type="ChEBI" id="CHEBI:15378"/>
        <dbReference type="ChEBI" id="CHEBI:29999"/>
        <dbReference type="ChEBI" id="CHEBI:30616"/>
        <dbReference type="ChEBI" id="CHEBI:83421"/>
        <dbReference type="ChEBI" id="CHEBI:456216"/>
        <dbReference type="EC" id="2.7.11.1"/>
    </reaction>
</comment>
<dbReference type="GO" id="GO:0004674">
    <property type="term" value="F:protein serine/threonine kinase activity"/>
    <property type="evidence" value="ECO:0007669"/>
    <property type="project" value="UniProtKB-KW"/>
</dbReference>
<dbReference type="EMBL" id="JABSTR010000011">
    <property type="protein sequence ID" value="KAH9382225.1"/>
    <property type="molecule type" value="Genomic_DNA"/>
</dbReference>
<evidence type="ECO:0000256" key="10">
    <source>
        <dbReference type="ARBA" id="ARBA00048679"/>
    </source>
</evidence>
<protein>
    <recommendedName>
        <fullName evidence="2">non-specific serine/threonine protein kinase</fullName>
        <ecNumber evidence="2">2.7.11.1</ecNumber>
    </recommendedName>
</protein>
<keyword evidence="6" id="KW-0547">Nucleotide-binding</keyword>
<evidence type="ECO:0000256" key="8">
    <source>
        <dbReference type="ARBA" id="ARBA00022840"/>
    </source>
</evidence>
<evidence type="ECO:0000256" key="1">
    <source>
        <dbReference type="ARBA" id="ARBA00006692"/>
    </source>
</evidence>
<evidence type="ECO:0000313" key="11">
    <source>
        <dbReference type="EMBL" id="KAH9382225.1"/>
    </source>
</evidence>
<dbReference type="Gene3D" id="3.30.200.20">
    <property type="entry name" value="Phosphorylase Kinase, domain 1"/>
    <property type="match status" value="1"/>
</dbReference>
<evidence type="ECO:0000256" key="5">
    <source>
        <dbReference type="ARBA" id="ARBA00022679"/>
    </source>
</evidence>
<dbReference type="Proteomes" id="UP000821853">
    <property type="component" value="Chromosome 9"/>
</dbReference>
<dbReference type="FunFam" id="3.30.200.20:FF:000156">
    <property type="entry name" value="MAP kinase-activated protein kinase 3"/>
    <property type="match status" value="1"/>
</dbReference>
<keyword evidence="7" id="KW-0418">Kinase</keyword>
<dbReference type="AlphaFoldDB" id="A0A9J6H578"/>
<accession>A0A9J6H578</accession>
<evidence type="ECO:0000256" key="6">
    <source>
        <dbReference type="ARBA" id="ARBA00022741"/>
    </source>
</evidence>
<keyword evidence="5" id="KW-0808">Transferase</keyword>
<gene>
    <name evidence="11" type="ORF">HPB48_021323</name>
</gene>
<keyword evidence="4" id="KW-0597">Phosphoprotein</keyword>
<keyword evidence="12" id="KW-1185">Reference proteome</keyword>
<dbReference type="EC" id="2.7.11.1" evidence="2"/>
<dbReference type="SUPFAM" id="SSF56112">
    <property type="entry name" value="Protein kinase-like (PK-like)"/>
    <property type="match status" value="1"/>
</dbReference>
<evidence type="ECO:0000256" key="2">
    <source>
        <dbReference type="ARBA" id="ARBA00012513"/>
    </source>
</evidence>
<evidence type="ECO:0000313" key="12">
    <source>
        <dbReference type="Proteomes" id="UP000821853"/>
    </source>
</evidence>
<dbReference type="InterPro" id="IPR011009">
    <property type="entry name" value="Kinase-like_dom_sf"/>
</dbReference>
<evidence type="ECO:0000256" key="4">
    <source>
        <dbReference type="ARBA" id="ARBA00022553"/>
    </source>
</evidence>
<dbReference type="VEuPathDB" id="VectorBase:HLOH_046199"/>
<keyword evidence="3" id="KW-0723">Serine/threonine-protein kinase</keyword>
<proteinExistence type="inferred from homology"/>
<comment type="caution">
    <text evidence="11">The sequence shown here is derived from an EMBL/GenBank/DDBJ whole genome shotgun (WGS) entry which is preliminary data.</text>
</comment>
<dbReference type="OrthoDB" id="40902at2759"/>
<comment type="similarity">
    <text evidence="1">Belongs to the protein kinase superfamily. CAMK Ser/Thr protein kinase family.</text>
</comment>
<reference evidence="11 12" key="1">
    <citation type="journal article" date="2020" name="Cell">
        <title>Large-Scale Comparative Analyses of Tick Genomes Elucidate Their Genetic Diversity and Vector Capacities.</title>
        <authorList>
            <consortium name="Tick Genome and Microbiome Consortium (TIGMIC)"/>
            <person name="Jia N."/>
            <person name="Wang J."/>
            <person name="Shi W."/>
            <person name="Du L."/>
            <person name="Sun Y."/>
            <person name="Zhan W."/>
            <person name="Jiang J.F."/>
            <person name="Wang Q."/>
            <person name="Zhang B."/>
            <person name="Ji P."/>
            <person name="Bell-Sakyi L."/>
            <person name="Cui X.M."/>
            <person name="Yuan T.T."/>
            <person name="Jiang B.G."/>
            <person name="Yang W.F."/>
            <person name="Lam T.T."/>
            <person name="Chang Q.C."/>
            <person name="Ding S.J."/>
            <person name="Wang X.J."/>
            <person name="Zhu J.G."/>
            <person name="Ruan X.D."/>
            <person name="Zhao L."/>
            <person name="Wei J.T."/>
            <person name="Ye R.Z."/>
            <person name="Que T.C."/>
            <person name="Du C.H."/>
            <person name="Zhou Y.H."/>
            <person name="Cheng J.X."/>
            <person name="Dai P.F."/>
            <person name="Guo W.B."/>
            <person name="Han X.H."/>
            <person name="Huang E.J."/>
            <person name="Li L.F."/>
            <person name="Wei W."/>
            <person name="Gao Y.C."/>
            <person name="Liu J.Z."/>
            <person name="Shao H.Z."/>
            <person name="Wang X."/>
            <person name="Wang C.C."/>
            <person name="Yang T.C."/>
            <person name="Huo Q.B."/>
            <person name="Li W."/>
            <person name="Chen H.Y."/>
            <person name="Chen S.E."/>
            <person name="Zhou L.G."/>
            <person name="Ni X.B."/>
            <person name="Tian J.H."/>
            <person name="Sheng Y."/>
            <person name="Liu T."/>
            <person name="Pan Y.S."/>
            <person name="Xia L.Y."/>
            <person name="Li J."/>
            <person name="Zhao F."/>
            <person name="Cao W.C."/>
        </authorList>
    </citation>
    <scope>NUCLEOTIDE SEQUENCE [LARGE SCALE GENOMIC DNA]</scope>
    <source>
        <strain evidence="11">HaeL-2018</strain>
    </source>
</reference>
<keyword evidence="8" id="KW-0067">ATP-binding</keyword>